<name>A0A1C3NZ34_9ACTN</name>
<gene>
    <name evidence="2" type="ORF">FDG2_3189</name>
</gene>
<protein>
    <submittedName>
        <fullName evidence="2">Uncharacterized protein</fullName>
    </submittedName>
</protein>
<dbReference type="EMBL" id="FLUV01001347">
    <property type="protein sequence ID" value="SBW22826.1"/>
    <property type="molecule type" value="Genomic_DNA"/>
</dbReference>
<evidence type="ECO:0000313" key="3">
    <source>
        <dbReference type="Proteomes" id="UP000199013"/>
    </source>
</evidence>
<feature type="region of interest" description="Disordered" evidence="1">
    <location>
        <begin position="1"/>
        <end position="51"/>
    </location>
</feature>
<evidence type="ECO:0000313" key="2">
    <source>
        <dbReference type="EMBL" id="SBW22826.1"/>
    </source>
</evidence>
<dbReference type="Proteomes" id="UP000199013">
    <property type="component" value="Unassembled WGS sequence"/>
</dbReference>
<feature type="compositionally biased region" description="Basic and acidic residues" evidence="1">
    <location>
        <begin position="1"/>
        <end position="13"/>
    </location>
</feature>
<proteinExistence type="predicted"/>
<dbReference type="AlphaFoldDB" id="A0A1C3NZ34"/>
<sequence>MTVRNLHEPRPEISPRQVLLADGTHGTGGHVPASRGADAGGRGPMAGHAGLRPLADFVTRTAMR</sequence>
<evidence type="ECO:0000256" key="1">
    <source>
        <dbReference type="SAM" id="MobiDB-lite"/>
    </source>
</evidence>
<reference evidence="3" key="1">
    <citation type="submission" date="2016-02" db="EMBL/GenBank/DDBJ databases">
        <authorList>
            <person name="Wibberg D."/>
        </authorList>
    </citation>
    <scope>NUCLEOTIDE SEQUENCE [LARGE SCALE GENOMIC DNA]</scope>
</reference>
<accession>A0A1C3NZ34</accession>
<keyword evidence="3" id="KW-1185">Reference proteome</keyword>
<organism evidence="2 3">
    <name type="scientific">Candidatus Protofrankia californiensis</name>
    <dbReference type="NCBI Taxonomy" id="1839754"/>
    <lineage>
        <taxon>Bacteria</taxon>
        <taxon>Bacillati</taxon>
        <taxon>Actinomycetota</taxon>
        <taxon>Actinomycetes</taxon>
        <taxon>Frankiales</taxon>
        <taxon>Frankiaceae</taxon>
        <taxon>Protofrankia</taxon>
    </lineage>
</organism>